<dbReference type="GeneID" id="28990937"/>
<gene>
    <name evidence="3" type="ORF">PHYBLDRAFT_138608</name>
</gene>
<dbReference type="RefSeq" id="XP_018299103.1">
    <property type="nucleotide sequence ID" value="XM_018430031.1"/>
</dbReference>
<protein>
    <recommendedName>
        <fullName evidence="2">Fungal lipase-type domain-containing protein</fullName>
    </recommendedName>
</protein>
<organism evidence="3 4">
    <name type="scientific">Phycomyces blakesleeanus (strain ATCC 8743b / DSM 1359 / FGSC 10004 / NBRC 33097 / NRRL 1555)</name>
    <dbReference type="NCBI Taxonomy" id="763407"/>
    <lineage>
        <taxon>Eukaryota</taxon>
        <taxon>Fungi</taxon>
        <taxon>Fungi incertae sedis</taxon>
        <taxon>Mucoromycota</taxon>
        <taxon>Mucoromycotina</taxon>
        <taxon>Mucoromycetes</taxon>
        <taxon>Mucorales</taxon>
        <taxon>Phycomycetaceae</taxon>
        <taxon>Phycomyces</taxon>
    </lineage>
</organism>
<dbReference type="CDD" id="cd00519">
    <property type="entry name" value="Lipase_3"/>
    <property type="match status" value="1"/>
</dbReference>
<dbReference type="AlphaFoldDB" id="A0A162V9H6"/>
<dbReference type="Pfam" id="PF01764">
    <property type="entry name" value="Lipase_3"/>
    <property type="match status" value="1"/>
</dbReference>
<dbReference type="InterPro" id="IPR051218">
    <property type="entry name" value="Sec_MonoDiacylglyc_Lipase"/>
</dbReference>
<dbReference type="VEuPathDB" id="FungiDB:PHYBLDRAFT_138608"/>
<dbReference type="InterPro" id="IPR029058">
    <property type="entry name" value="AB_hydrolase_fold"/>
</dbReference>
<keyword evidence="1" id="KW-0812">Transmembrane</keyword>
<dbReference type="GO" id="GO:0006629">
    <property type="term" value="P:lipid metabolic process"/>
    <property type="evidence" value="ECO:0007669"/>
    <property type="project" value="InterPro"/>
</dbReference>
<evidence type="ECO:0000313" key="3">
    <source>
        <dbReference type="EMBL" id="OAD81063.1"/>
    </source>
</evidence>
<dbReference type="Proteomes" id="UP000077315">
    <property type="component" value="Unassembled WGS sequence"/>
</dbReference>
<reference evidence="4" key="1">
    <citation type="submission" date="2015-06" db="EMBL/GenBank/DDBJ databases">
        <title>Expansion of signal transduction pathways in fungi by whole-genome duplication.</title>
        <authorList>
            <consortium name="DOE Joint Genome Institute"/>
            <person name="Corrochano L.M."/>
            <person name="Kuo A."/>
            <person name="Marcet-Houben M."/>
            <person name="Polaino S."/>
            <person name="Salamov A."/>
            <person name="Villalobos J.M."/>
            <person name="Alvarez M.I."/>
            <person name="Avalos J."/>
            <person name="Benito E.P."/>
            <person name="Benoit I."/>
            <person name="Burger G."/>
            <person name="Camino L.P."/>
            <person name="Canovas D."/>
            <person name="Cerda-Olmedo E."/>
            <person name="Cheng J.-F."/>
            <person name="Dominguez A."/>
            <person name="Elias M."/>
            <person name="Eslava A.P."/>
            <person name="Glaser F."/>
            <person name="Grimwood J."/>
            <person name="Gutierrez G."/>
            <person name="Heitman J."/>
            <person name="Henrissat B."/>
            <person name="Iturriaga E.A."/>
            <person name="Lang B.F."/>
            <person name="Lavin J.L."/>
            <person name="Lee S."/>
            <person name="Li W."/>
            <person name="Lindquist E."/>
            <person name="Lopez-Garcia S."/>
            <person name="Luque E.M."/>
            <person name="Marcos A.T."/>
            <person name="Martin J."/>
            <person name="McCluskey K."/>
            <person name="Medina H.R."/>
            <person name="Miralles-Duran A."/>
            <person name="Miyazaki A."/>
            <person name="Munoz-Torres E."/>
            <person name="Oguiza J.A."/>
            <person name="Ohm R."/>
            <person name="Olmedo M."/>
            <person name="Orejas M."/>
            <person name="Ortiz-Castellanos L."/>
            <person name="Pisabarro A.G."/>
            <person name="Rodriguez-Romero J."/>
            <person name="Ruiz-Herrera J."/>
            <person name="Ruiz-Vazquez R."/>
            <person name="Sanz C."/>
            <person name="Schackwitz W."/>
            <person name="Schmutz J."/>
            <person name="Shahriari M."/>
            <person name="Shelest E."/>
            <person name="Silva-Franco F."/>
            <person name="Soanes D."/>
            <person name="Syed K."/>
            <person name="Tagua V.G."/>
            <person name="Talbot N.J."/>
            <person name="Thon M."/>
            <person name="De vries R.P."/>
            <person name="Wiebenga A."/>
            <person name="Yadav J.S."/>
            <person name="Braun E.L."/>
            <person name="Baker S."/>
            <person name="Garre V."/>
            <person name="Horwitz B."/>
            <person name="Torres-Martinez S."/>
            <person name="Idnurm A."/>
            <person name="Herrera-Estrella A."/>
            <person name="Gabaldon T."/>
            <person name="Grigoriev I.V."/>
        </authorList>
    </citation>
    <scope>NUCLEOTIDE SEQUENCE [LARGE SCALE GENOMIC DNA]</scope>
    <source>
        <strain evidence="4">NRRL 1555(-)</strain>
    </source>
</reference>
<feature type="transmembrane region" description="Helical" evidence="1">
    <location>
        <begin position="96"/>
        <end position="123"/>
    </location>
</feature>
<dbReference type="PANTHER" id="PTHR45856">
    <property type="entry name" value="ALPHA/BETA-HYDROLASES SUPERFAMILY PROTEIN"/>
    <property type="match status" value="1"/>
</dbReference>
<keyword evidence="1" id="KW-0472">Membrane</keyword>
<evidence type="ECO:0000313" key="4">
    <source>
        <dbReference type="Proteomes" id="UP000077315"/>
    </source>
</evidence>
<keyword evidence="1" id="KW-1133">Transmembrane helix</keyword>
<dbReference type="InterPro" id="IPR002921">
    <property type="entry name" value="Fungal_lipase-type"/>
</dbReference>
<dbReference type="OrthoDB" id="426718at2759"/>
<dbReference type="SUPFAM" id="SSF53474">
    <property type="entry name" value="alpha/beta-Hydrolases"/>
    <property type="match status" value="1"/>
</dbReference>
<feature type="domain" description="Fungal lipase-type" evidence="2">
    <location>
        <begin position="286"/>
        <end position="448"/>
    </location>
</feature>
<dbReference type="EMBL" id="KV440971">
    <property type="protein sequence ID" value="OAD81063.1"/>
    <property type="molecule type" value="Genomic_DNA"/>
</dbReference>
<name>A0A162V9H6_PHYB8</name>
<keyword evidence="4" id="KW-1185">Reference proteome</keyword>
<dbReference type="Gene3D" id="3.40.50.1820">
    <property type="entry name" value="alpha/beta hydrolase"/>
    <property type="match status" value="1"/>
</dbReference>
<dbReference type="InParanoid" id="A0A162V9H6"/>
<dbReference type="PANTHER" id="PTHR45856:SF24">
    <property type="entry name" value="FUNGAL LIPASE-LIKE DOMAIN-CONTAINING PROTEIN"/>
    <property type="match status" value="1"/>
</dbReference>
<sequence length="594" mass="66493">MTYQNTLPNRVPDSFSRQRTLRHVFELQRMAKTSSHVSEKEKGTFLYSTFDALFSADTRRADIQTRLFTKKPYTRYMINALVNISLTLYFEGSMLLTAPISFLCVMTIFPGLIVFLLLIGVCLKIFMENMGGKELGRTMSERYGKGSVSYLLSKETADTVLATLPILGKPAEPLSAASSRHRTFDMAIAETAAALSALIYERNSDKIQEAFEVCKKALEANEVIDPTDDIVTPTEKKMKQLLWESEVGVRSVAEKWGLSFTGISELKSVGGPFCGMFWSDTEPFIVIAFKGTTVTNYREFLVDATLQRTDARPFIFGSTHQGFYESVFPTSGSEDQGDPYSAILAAIHSKAKTLQQNLQITTPIQVWITGHSLGAAMSSLLFARFLKCPEDLPATLCTLRDCYVIGAPAVGDSEFASNFASFSNNPVSRSSTLWRIINQTDIVCRLPPGYNSRTIGHFSSKSDFFNYCHVGIGIKLESEDSKTPVSIHPSSYQPAMQVTIDTKNCLPLPGLPRECQSVNTTEPVLDPFDGLPPWMMTILEYPYIKKMLISWLAKYDHNPLRAVESLYPVFLKDHIPYHYHEGLERAKAYYTTKV</sequence>
<proteinExistence type="predicted"/>
<evidence type="ECO:0000256" key="1">
    <source>
        <dbReference type="SAM" id="Phobius"/>
    </source>
</evidence>
<accession>A0A162V9H6</accession>
<evidence type="ECO:0000259" key="2">
    <source>
        <dbReference type="Pfam" id="PF01764"/>
    </source>
</evidence>